<keyword evidence="2" id="KW-1185">Reference proteome</keyword>
<gene>
    <name evidence="1" type="ORF">U14_00387</name>
</gene>
<dbReference type="AlphaFoldDB" id="A0A0S6VV76"/>
<name>A0A0S6VV76_9BACT</name>
<reference evidence="1" key="1">
    <citation type="journal article" date="2015" name="PeerJ">
        <title>First genomic representation of candidate bacterial phylum KSB3 points to enhanced environmental sensing as a trigger of wastewater bulking.</title>
        <authorList>
            <person name="Sekiguchi Y."/>
            <person name="Ohashi A."/>
            <person name="Parks D.H."/>
            <person name="Yamauchi T."/>
            <person name="Tyson G.W."/>
            <person name="Hugenholtz P."/>
        </authorList>
    </citation>
    <scope>NUCLEOTIDE SEQUENCE [LARGE SCALE GENOMIC DNA]</scope>
</reference>
<dbReference type="HOGENOM" id="CLU_3395223_0_0_0"/>
<sequence>MFSMCNPYASTKNGIFGREIVVLSDEKFADG</sequence>
<dbReference type="EMBL" id="DF820455">
    <property type="protein sequence ID" value="GAK49169.1"/>
    <property type="molecule type" value="Genomic_DNA"/>
</dbReference>
<accession>A0A0S6VV76</accession>
<protein>
    <submittedName>
        <fullName evidence="1">Uncharacterized protein</fullName>
    </submittedName>
</protein>
<organism evidence="1">
    <name type="scientific">Candidatus Moduliflexus flocculans</name>
    <dbReference type="NCBI Taxonomy" id="1499966"/>
    <lineage>
        <taxon>Bacteria</taxon>
        <taxon>Candidatus Moduliflexota</taxon>
        <taxon>Candidatus Moduliflexia</taxon>
        <taxon>Candidatus Moduliflexales</taxon>
        <taxon>Candidatus Moduliflexaceae</taxon>
    </lineage>
</organism>
<evidence type="ECO:0000313" key="1">
    <source>
        <dbReference type="EMBL" id="GAK49169.1"/>
    </source>
</evidence>
<proteinExistence type="predicted"/>
<evidence type="ECO:0000313" key="2">
    <source>
        <dbReference type="Proteomes" id="UP000030700"/>
    </source>
</evidence>
<dbReference type="Proteomes" id="UP000030700">
    <property type="component" value="Unassembled WGS sequence"/>
</dbReference>